<dbReference type="EMBL" id="MCBQ01006637">
    <property type="protein sequence ID" value="RKF78213.1"/>
    <property type="molecule type" value="Genomic_DNA"/>
</dbReference>
<sequence length="136" mass="15490">MRQLAETMAIETRDKILLILWGNPTNQQQRYTAQPKVILQPIKPIQLKSAEKTHVPPSSAQSQINSTLHCTQSPAHHPMHQVKTNEVWQKVVRKKAPKEIVAPKVQQQQQPATQAPKIHTSSNKKWPLHDLTSDYS</sequence>
<dbReference type="AlphaFoldDB" id="A0A420IUJ5"/>
<name>A0A420IUJ5_9PEZI</name>
<evidence type="ECO:0000313" key="2">
    <source>
        <dbReference type="EMBL" id="RKF78213.1"/>
    </source>
</evidence>
<feature type="compositionally biased region" description="Low complexity" evidence="1">
    <location>
        <begin position="102"/>
        <end position="117"/>
    </location>
</feature>
<comment type="caution">
    <text evidence="2">The sequence shown here is derived from an EMBL/GenBank/DDBJ whole genome shotgun (WGS) entry which is preliminary data.</text>
</comment>
<feature type="region of interest" description="Disordered" evidence="1">
    <location>
        <begin position="98"/>
        <end position="136"/>
    </location>
</feature>
<feature type="compositionally biased region" description="Polar residues" evidence="1">
    <location>
        <begin position="56"/>
        <end position="74"/>
    </location>
</feature>
<gene>
    <name evidence="2" type="ORF">GcM3_066027</name>
</gene>
<proteinExistence type="predicted"/>
<evidence type="ECO:0000313" key="3">
    <source>
        <dbReference type="Proteomes" id="UP000283383"/>
    </source>
</evidence>
<evidence type="ECO:0000256" key="1">
    <source>
        <dbReference type="SAM" id="MobiDB-lite"/>
    </source>
</evidence>
<reference evidence="2 3" key="1">
    <citation type="journal article" date="2018" name="BMC Genomics">
        <title>Comparative genome analyses reveal sequence features reflecting distinct modes of host-adaptation between dicot and monocot powdery mildew.</title>
        <authorList>
            <person name="Wu Y."/>
            <person name="Ma X."/>
            <person name="Pan Z."/>
            <person name="Kale S.D."/>
            <person name="Song Y."/>
            <person name="King H."/>
            <person name="Zhang Q."/>
            <person name="Presley C."/>
            <person name="Deng X."/>
            <person name="Wei C.I."/>
            <person name="Xiao S."/>
        </authorList>
    </citation>
    <scope>NUCLEOTIDE SEQUENCE [LARGE SCALE GENOMIC DNA]</scope>
    <source>
        <strain evidence="2">UMSG3</strain>
    </source>
</reference>
<accession>A0A420IUJ5</accession>
<organism evidence="2 3">
    <name type="scientific">Golovinomyces cichoracearum</name>
    <dbReference type="NCBI Taxonomy" id="62708"/>
    <lineage>
        <taxon>Eukaryota</taxon>
        <taxon>Fungi</taxon>
        <taxon>Dikarya</taxon>
        <taxon>Ascomycota</taxon>
        <taxon>Pezizomycotina</taxon>
        <taxon>Leotiomycetes</taxon>
        <taxon>Erysiphales</taxon>
        <taxon>Erysiphaceae</taxon>
        <taxon>Golovinomyces</taxon>
    </lineage>
</organism>
<keyword evidence="3" id="KW-1185">Reference proteome</keyword>
<protein>
    <submittedName>
        <fullName evidence="2">Uncharacterized protein</fullName>
    </submittedName>
</protein>
<feature type="region of interest" description="Disordered" evidence="1">
    <location>
        <begin position="49"/>
        <end position="82"/>
    </location>
</feature>
<dbReference type="Proteomes" id="UP000283383">
    <property type="component" value="Unassembled WGS sequence"/>
</dbReference>
<feature type="compositionally biased region" description="Basic and acidic residues" evidence="1">
    <location>
        <begin position="127"/>
        <end position="136"/>
    </location>
</feature>